<evidence type="ECO:0000313" key="10">
    <source>
        <dbReference type="EMBL" id="RBP01505.1"/>
    </source>
</evidence>
<dbReference type="Gene3D" id="1.10.10.10">
    <property type="entry name" value="Winged helix-like DNA-binding domain superfamily/Winged helix DNA-binding domain"/>
    <property type="match status" value="1"/>
</dbReference>
<keyword evidence="1" id="KW-0547">Nucleotide-binding</keyword>
<keyword evidence="5" id="KW-0238">DNA-binding</keyword>
<dbReference type="NCBIfam" id="TIGR00614">
    <property type="entry name" value="recQ_fam"/>
    <property type="match status" value="1"/>
</dbReference>
<dbReference type="GO" id="GO:0006281">
    <property type="term" value="P:DNA repair"/>
    <property type="evidence" value="ECO:0007669"/>
    <property type="project" value="TreeGrafter"/>
</dbReference>
<dbReference type="InterPro" id="IPR011545">
    <property type="entry name" value="DEAD/DEAH_box_helicase_dom"/>
</dbReference>
<dbReference type="Pfam" id="PF00270">
    <property type="entry name" value="DEAD"/>
    <property type="match status" value="1"/>
</dbReference>
<feature type="domain" description="Helicase C-terminal" evidence="9">
    <location>
        <begin position="212"/>
        <end position="380"/>
    </location>
</feature>
<dbReference type="SUPFAM" id="SSF52540">
    <property type="entry name" value="P-loop containing nucleoside triphosphate hydrolases"/>
    <property type="match status" value="1"/>
</dbReference>
<dbReference type="GO" id="GO:0016787">
    <property type="term" value="F:hydrolase activity"/>
    <property type="evidence" value="ECO:0007669"/>
    <property type="project" value="UniProtKB-KW"/>
</dbReference>
<evidence type="ECO:0000256" key="6">
    <source>
        <dbReference type="ARBA" id="ARBA00044535"/>
    </source>
</evidence>
<dbReference type="InterPro" id="IPR004589">
    <property type="entry name" value="DNA_helicase_ATP-dep_RecQ"/>
</dbReference>
<dbReference type="GO" id="GO:0043590">
    <property type="term" value="C:bacterial nucleoid"/>
    <property type="evidence" value="ECO:0007669"/>
    <property type="project" value="TreeGrafter"/>
</dbReference>
<dbReference type="Pfam" id="PF16124">
    <property type="entry name" value="RecQ_Zn_bind"/>
    <property type="match status" value="1"/>
</dbReference>
<dbReference type="InterPro" id="IPR001650">
    <property type="entry name" value="Helicase_C-like"/>
</dbReference>
<comment type="caution">
    <text evidence="10">The sequence shown here is derived from an EMBL/GenBank/DDBJ whole genome shotgun (WGS) entry which is preliminary data.</text>
</comment>
<dbReference type="PROSITE" id="PS51192">
    <property type="entry name" value="HELICASE_ATP_BIND_1"/>
    <property type="match status" value="1"/>
</dbReference>
<keyword evidence="11" id="KW-1185">Reference proteome</keyword>
<dbReference type="Proteomes" id="UP000252254">
    <property type="component" value="Unassembled WGS sequence"/>
</dbReference>
<evidence type="ECO:0000256" key="2">
    <source>
        <dbReference type="ARBA" id="ARBA00022801"/>
    </source>
</evidence>
<evidence type="ECO:0000256" key="4">
    <source>
        <dbReference type="ARBA" id="ARBA00022840"/>
    </source>
</evidence>
<keyword evidence="4" id="KW-0067">ATP-binding</keyword>
<gene>
    <name evidence="10" type="ORF">DES48_101242</name>
</gene>
<dbReference type="InterPro" id="IPR002464">
    <property type="entry name" value="DNA/RNA_helicase_DEAH_CS"/>
</dbReference>
<dbReference type="GO" id="GO:0005524">
    <property type="term" value="F:ATP binding"/>
    <property type="evidence" value="ECO:0007669"/>
    <property type="project" value="UniProtKB-KW"/>
</dbReference>
<name>A0A366EJA4_9BACI</name>
<dbReference type="InterPro" id="IPR032284">
    <property type="entry name" value="RecQ_Zn-bd"/>
</dbReference>
<dbReference type="GO" id="GO:0003677">
    <property type="term" value="F:DNA binding"/>
    <property type="evidence" value="ECO:0007669"/>
    <property type="project" value="UniProtKB-KW"/>
</dbReference>
<evidence type="ECO:0000256" key="5">
    <source>
        <dbReference type="ARBA" id="ARBA00023125"/>
    </source>
</evidence>
<dbReference type="EMBL" id="QNRI01000001">
    <property type="protein sequence ID" value="RBP01505.1"/>
    <property type="molecule type" value="Genomic_DNA"/>
</dbReference>
<reference evidence="10 11" key="1">
    <citation type="submission" date="2018-06" db="EMBL/GenBank/DDBJ databases">
        <title>Genomic Encyclopedia of Type Strains, Phase IV (KMG-IV): sequencing the most valuable type-strain genomes for metagenomic binning, comparative biology and taxonomic classification.</title>
        <authorList>
            <person name="Goeker M."/>
        </authorList>
    </citation>
    <scope>NUCLEOTIDE SEQUENCE [LARGE SCALE GENOMIC DNA]</scope>
    <source>
        <strain evidence="10 11">DSM 15140</strain>
    </source>
</reference>
<dbReference type="PANTHER" id="PTHR13710">
    <property type="entry name" value="DNA HELICASE RECQ FAMILY MEMBER"/>
    <property type="match status" value="1"/>
</dbReference>
<feature type="domain" description="Helicase ATP-binding" evidence="8">
    <location>
        <begin position="25"/>
        <end position="192"/>
    </location>
</feature>
<evidence type="ECO:0000313" key="11">
    <source>
        <dbReference type="Proteomes" id="UP000252254"/>
    </source>
</evidence>
<dbReference type="FunFam" id="3.40.50.300:FF:001363">
    <property type="entry name" value="ATP-dependent DNA helicase RecQ"/>
    <property type="match status" value="1"/>
</dbReference>
<dbReference type="SMART" id="SM00487">
    <property type="entry name" value="DEXDc"/>
    <property type="match status" value="1"/>
</dbReference>
<evidence type="ECO:0000259" key="8">
    <source>
        <dbReference type="PROSITE" id="PS51192"/>
    </source>
</evidence>
<evidence type="ECO:0000256" key="1">
    <source>
        <dbReference type="ARBA" id="ARBA00022741"/>
    </source>
</evidence>
<sequence length="511" mass="59279">MSQLETILQKFFGHTSFREGQKEIIDDVMIGNDVLGVLPTGSGKSICYQIPAMLAEGTVIVISPLLSLMEDQVKQLKATGFKDVVAINSFVQEMERSQIFHELSSYKLIYLSPEMIQNKRLLTQLNHMKISLFVIDEAHCISQWGHEFRPDYLKLKEVIAFLNAPPVLALTATATPEVQDDIMNQLERMNMNKHIYAMDRENITFSVQYCNNTKEKLVFISDTLQKFPVPTMIYFSSKKEAEAIASHLHYQLPNLRVAFYHGGMDSMDRVLIQQQFMAGQLDIVCCTSAFGMGINKTNVRLIIHYHIPTQIESFIQEVGRAGRDGLSSVSVVLYAPYDEMLPKRLIDSELPTVEQVKSLYHFFDNKFQAKQTAINEQEIMVAFDLNEIQWRFIKFQFEKYEILKDNHIMSIYEKKNVLVPAIEQLIHNRYQEKLAKLNQMVNWIHQQGCRRRTLFQPFQSTIKEPTFYCCDSCDFQFEQWSPVVDIEKTNTEDWRTSLAHLFDQQIMHSDC</sequence>
<dbReference type="GO" id="GO:0043138">
    <property type="term" value="F:3'-5' DNA helicase activity"/>
    <property type="evidence" value="ECO:0007669"/>
    <property type="project" value="TreeGrafter"/>
</dbReference>
<evidence type="ECO:0000256" key="7">
    <source>
        <dbReference type="ARBA" id="ARBA00044550"/>
    </source>
</evidence>
<dbReference type="PROSITE" id="PS00690">
    <property type="entry name" value="DEAH_ATP_HELICASE"/>
    <property type="match status" value="1"/>
</dbReference>
<dbReference type="Pfam" id="PF00271">
    <property type="entry name" value="Helicase_C"/>
    <property type="match status" value="1"/>
</dbReference>
<dbReference type="PROSITE" id="PS51194">
    <property type="entry name" value="HELICASE_CTER"/>
    <property type="match status" value="1"/>
</dbReference>
<keyword evidence="2" id="KW-0378">Hydrolase</keyword>
<dbReference type="InterPro" id="IPR027417">
    <property type="entry name" value="P-loop_NTPase"/>
</dbReference>
<dbReference type="GO" id="GO:0006310">
    <property type="term" value="P:DNA recombination"/>
    <property type="evidence" value="ECO:0007669"/>
    <property type="project" value="InterPro"/>
</dbReference>
<dbReference type="AlphaFoldDB" id="A0A366EJA4"/>
<evidence type="ECO:0000259" key="9">
    <source>
        <dbReference type="PROSITE" id="PS51194"/>
    </source>
</evidence>
<dbReference type="GO" id="GO:0030894">
    <property type="term" value="C:replisome"/>
    <property type="evidence" value="ECO:0007669"/>
    <property type="project" value="TreeGrafter"/>
</dbReference>
<dbReference type="InterPro" id="IPR036388">
    <property type="entry name" value="WH-like_DNA-bd_sf"/>
</dbReference>
<keyword evidence="3 10" id="KW-0347">Helicase</keyword>
<dbReference type="OrthoDB" id="9763310at2"/>
<dbReference type="CDD" id="cd17920">
    <property type="entry name" value="DEXHc_RecQ"/>
    <property type="match status" value="1"/>
</dbReference>
<dbReference type="GO" id="GO:0009378">
    <property type="term" value="F:four-way junction helicase activity"/>
    <property type="evidence" value="ECO:0007669"/>
    <property type="project" value="TreeGrafter"/>
</dbReference>
<dbReference type="STRING" id="200904.GCA_900168775_02075"/>
<accession>A0A366EJA4</accession>
<dbReference type="GO" id="GO:0005737">
    <property type="term" value="C:cytoplasm"/>
    <property type="evidence" value="ECO:0007669"/>
    <property type="project" value="TreeGrafter"/>
</dbReference>
<dbReference type="SMART" id="SM00490">
    <property type="entry name" value="HELICc"/>
    <property type="match status" value="1"/>
</dbReference>
<dbReference type="InterPro" id="IPR014001">
    <property type="entry name" value="Helicase_ATP-bd"/>
</dbReference>
<protein>
    <recommendedName>
        <fullName evidence="6">ATP-dependent DNA helicase RecQ</fullName>
    </recommendedName>
    <alternativeName>
        <fullName evidence="7">DNA 3'-5' helicase RecQ</fullName>
    </alternativeName>
</protein>
<evidence type="ECO:0000256" key="3">
    <source>
        <dbReference type="ARBA" id="ARBA00022806"/>
    </source>
</evidence>
<proteinExistence type="predicted"/>
<dbReference type="RefSeq" id="WP_113866174.1">
    <property type="nucleotide sequence ID" value="NZ_BAABQN010000001.1"/>
</dbReference>
<dbReference type="Gene3D" id="3.40.50.300">
    <property type="entry name" value="P-loop containing nucleotide triphosphate hydrolases"/>
    <property type="match status" value="2"/>
</dbReference>
<dbReference type="PANTHER" id="PTHR13710:SF84">
    <property type="entry name" value="ATP-DEPENDENT DNA HELICASE RECS-RELATED"/>
    <property type="match status" value="1"/>
</dbReference>
<organism evidence="10 11">
    <name type="scientific">Paraliobacillus ryukyuensis</name>
    <dbReference type="NCBI Taxonomy" id="200904"/>
    <lineage>
        <taxon>Bacteria</taxon>
        <taxon>Bacillati</taxon>
        <taxon>Bacillota</taxon>
        <taxon>Bacilli</taxon>
        <taxon>Bacillales</taxon>
        <taxon>Bacillaceae</taxon>
        <taxon>Paraliobacillus</taxon>
    </lineage>
</organism>